<dbReference type="PROSITE" id="PS51194">
    <property type="entry name" value="HELICASE_CTER"/>
    <property type="match status" value="1"/>
</dbReference>
<dbReference type="SUPFAM" id="SSF52540">
    <property type="entry name" value="P-loop containing nucleoside triphosphate hydrolases"/>
    <property type="match status" value="1"/>
</dbReference>
<comment type="caution">
    <text evidence="10">The sequence shown here is derived from an EMBL/GenBank/DDBJ whole genome shotgun (WGS) entry which is preliminary data.</text>
</comment>
<dbReference type="InterPro" id="IPR050547">
    <property type="entry name" value="DEAD_box_RNA_helicases"/>
</dbReference>
<dbReference type="SMART" id="SM00490">
    <property type="entry name" value="HELICc"/>
    <property type="match status" value="1"/>
</dbReference>
<evidence type="ECO:0000256" key="5">
    <source>
        <dbReference type="PROSITE-ProRule" id="PRU00552"/>
    </source>
</evidence>
<organism evidence="10 11">
    <name type="scientific">Paenibacillus chibensis</name>
    <dbReference type="NCBI Taxonomy" id="59846"/>
    <lineage>
        <taxon>Bacteria</taxon>
        <taxon>Bacillati</taxon>
        <taxon>Bacillota</taxon>
        <taxon>Bacilli</taxon>
        <taxon>Bacillales</taxon>
        <taxon>Paenibacillaceae</taxon>
        <taxon>Paenibacillus</taxon>
    </lineage>
</organism>
<sequence length="466" mass="50903">MSITSFTTLGVDQRLIDGLSEYGITEPTPVQAEAVPAILKGADVLARSQTGTGKTLAYLLPILQSIDPELKSPQKLVIAPTQELAMQIVREGEKYGQLLGIQVLGLIGGAALKRQVEKLKLHPQLVVGTPGRVRELIEVRKLKMHNVGTIVVDEVDQVFQLGGAGDVDRILRSALRDRQLVFLSATVSEETAALVKREMQNPVEIGIDPDQSTAKGLEHIYFAGEERDKMENLRRVIRHYNPKKVMVFVNQTETIGELQSKLNFMGLSAEALYADADKLARSRVLSGFRAGKFKVLVASGVAARGLDIEGLEMVINYDPAPDSEHYVHRAGRTGRMGRSGLVVSLVTNRQIFIMNKFAKELGITLAERRLYGGKVLEPRTASTMKAQSVRPKPAGASNGSKAAISGDGAAKSRSSKEEGRKASGPAKSKGEPFRGGKPTERQSRSEREQERKNKGAPKWLKDKKRP</sequence>
<keyword evidence="2 10" id="KW-0378">Hydrolase</keyword>
<evidence type="ECO:0000259" key="7">
    <source>
        <dbReference type="PROSITE" id="PS51192"/>
    </source>
</evidence>
<name>A0ABU6PP24_9BACL</name>
<dbReference type="EMBL" id="JARTLD010000010">
    <property type="protein sequence ID" value="MED5016628.1"/>
    <property type="molecule type" value="Genomic_DNA"/>
</dbReference>
<dbReference type="PROSITE" id="PS51192">
    <property type="entry name" value="HELICASE_ATP_BIND_1"/>
    <property type="match status" value="1"/>
</dbReference>
<dbReference type="InterPro" id="IPR014001">
    <property type="entry name" value="Helicase_ATP-bd"/>
</dbReference>
<feature type="region of interest" description="Disordered" evidence="6">
    <location>
        <begin position="381"/>
        <end position="466"/>
    </location>
</feature>
<dbReference type="GO" id="GO:0016787">
    <property type="term" value="F:hydrolase activity"/>
    <property type="evidence" value="ECO:0007669"/>
    <property type="project" value="UniProtKB-KW"/>
</dbReference>
<feature type="domain" description="DEAD-box RNA helicase Q" evidence="9">
    <location>
        <begin position="4"/>
        <end position="32"/>
    </location>
</feature>
<dbReference type="PANTHER" id="PTHR47963:SF7">
    <property type="entry name" value="ATP-DEPENDENT RNA HELICASE YFML-RELATED"/>
    <property type="match status" value="1"/>
</dbReference>
<dbReference type="InterPro" id="IPR044742">
    <property type="entry name" value="DEAD/DEAH_RhlB"/>
</dbReference>
<feature type="domain" description="Helicase ATP-binding" evidence="7">
    <location>
        <begin position="35"/>
        <end position="205"/>
    </location>
</feature>
<dbReference type="InterPro" id="IPR011545">
    <property type="entry name" value="DEAD/DEAH_box_helicase_dom"/>
</dbReference>
<evidence type="ECO:0000256" key="4">
    <source>
        <dbReference type="ARBA" id="ARBA00022840"/>
    </source>
</evidence>
<dbReference type="InterPro" id="IPR014014">
    <property type="entry name" value="RNA_helicase_DEAD_Q_motif"/>
</dbReference>
<evidence type="ECO:0000313" key="11">
    <source>
        <dbReference type="Proteomes" id="UP001343257"/>
    </source>
</evidence>
<dbReference type="PROSITE" id="PS51195">
    <property type="entry name" value="Q_MOTIF"/>
    <property type="match status" value="1"/>
</dbReference>
<dbReference type="GO" id="GO:0004386">
    <property type="term" value="F:helicase activity"/>
    <property type="evidence" value="ECO:0007669"/>
    <property type="project" value="UniProtKB-KW"/>
</dbReference>
<evidence type="ECO:0000259" key="9">
    <source>
        <dbReference type="PROSITE" id="PS51195"/>
    </source>
</evidence>
<dbReference type="CDD" id="cd00268">
    <property type="entry name" value="DEADc"/>
    <property type="match status" value="1"/>
</dbReference>
<keyword evidence="11" id="KW-1185">Reference proteome</keyword>
<dbReference type="CDD" id="cd18787">
    <property type="entry name" value="SF2_C_DEAD"/>
    <property type="match status" value="1"/>
</dbReference>
<feature type="domain" description="Helicase C-terminal" evidence="8">
    <location>
        <begin position="216"/>
        <end position="376"/>
    </location>
</feature>
<evidence type="ECO:0000313" key="10">
    <source>
        <dbReference type="EMBL" id="MED5016628.1"/>
    </source>
</evidence>
<dbReference type="Pfam" id="PF00271">
    <property type="entry name" value="Helicase_C"/>
    <property type="match status" value="1"/>
</dbReference>
<reference evidence="10 11" key="1">
    <citation type="submission" date="2023-03" db="EMBL/GenBank/DDBJ databases">
        <title>Bacillus Genome Sequencing.</title>
        <authorList>
            <person name="Dunlap C."/>
        </authorList>
    </citation>
    <scope>NUCLEOTIDE SEQUENCE [LARGE SCALE GENOMIC DNA]</scope>
    <source>
        <strain evidence="10 11">NRS-52</strain>
    </source>
</reference>
<evidence type="ECO:0000259" key="8">
    <source>
        <dbReference type="PROSITE" id="PS51194"/>
    </source>
</evidence>
<evidence type="ECO:0000256" key="2">
    <source>
        <dbReference type="ARBA" id="ARBA00022801"/>
    </source>
</evidence>
<keyword evidence="3 10" id="KW-0347">Helicase</keyword>
<dbReference type="Proteomes" id="UP001343257">
    <property type="component" value="Unassembled WGS sequence"/>
</dbReference>
<protein>
    <submittedName>
        <fullName evidence="10">DEAD/DEAH box helicase</fullName>
        <ecNumber evidence="10">3.6.4.-</ecNumber>
    </submittedName>
</protein>
<dbReference type="EC" id="3.6.4.-" evidence="10"/>
<evidence type="ECO:0000256" key="3">
    <source>
        <dbReference type="ARBA" id="ARBA00022806"/>
    </source>
</evidence>
<dbReference type="InterPro" id="IPR001650">
    <property type="entry name" value="Helicase_C-like"/>
</dbReference>
<dbReference type="RefSeq" id="WP_328275867.1">
    <property type="nucleotide sequence ID" value="NZ_JARTLD010000010.1"/>
</dbReference>
<accession>A0ABU6PP24</accession>
<proteinExistence type="predicted"/>
<keyword evidence="1" id="KW-0547">Nucleotide-binding</keyword>
<evidence type="ECO:0000256" key="6">
    <source>
        <dbReference type="SAM" id="MobiDB-lite"/>
    </source>
</evidence>
<feature type="compositionally biased region" description="Basic and acidic residues" evidence="6">
    <location>
        <begin position="428"/>
        <end position="453"/>
    </location>
</feature>
<evidence type="ECO:0000256" key="1">
    <source>
        <dbReference type="ARBA" id="ARBA00022741"/>
    </source>
</evidence>
<keyword evidence="4" id="KW-0067">ATP-binding</keyword>
<dbReference type="Gene3D" id="3.40.50.300">
    <property type="entry name" value="P-loop containing nucleotide triphosphate hydrolases"/>
    <property type="match status" value="2"/>
</dbReference>
<gene>
    <name evidence="10" type="ORF">P9847_04830</name>
</gene>
<feature type="short sequence motif" description="Q motif" evidence="5">
    <location>
        <begin position="4"/>
        <end position="32"/>
    </location>
</feature>
<dbReference type="PANTHER" id="PTHR47963">
    <property type="entry name" value="DEAD-BOX ATP-DEPENDENT RNA HELICASE 47, MITOCHONDRIAL"/>
    <property type="match status" value="1"/>
</dbReference>
<dbReference type="SMART" id="SM00487">
    <property type="entry name" value="DEXDc"/>
    <property type="match status" value="1"/>
</dbReference>
<dbReference type="Pfam" id="PF00270">
    <property type="entry name" value="DEAD"/>
    <property type="match status" value="1"/>
</dbReference>
<dbReference type="InterPro" id="IPR027417">
    <property type="entry name" value="P-loop_NTPase"/>
</dbReference>